<reference evidence="2" key="1">
    <citation type="journal article" date="2019" name="Int. J. Syst. Evol. Microbiol.">
        <title>The Global Catalogue of Microorganisms (GCM) 10K type strain sequencing project: providing services to taxonomists for standard genome sequencing and annotation.</title>
        <authorList>
            <consortium name="The Broad Institute Genomics Platform"/>
            <consortium name="The Broad Institute Genome Sequencing Center for Infectious Disease"/>
            <person name="Wu L."/>
            <person name="Ma J."/>
        </authorList>
    </citation>
    <scope>NUCLEOTIDE SEQUENCE [LARGE SCALE GENOMIC DNA]</scope>
    <source>
        <strain evidence="2">JCM 19015</strain>
    </source>
</reference>
<accession>A0ABP8ZDA4</accession>
<keyword evidence="2" id="KW-1185">Reference proteome</keyword>
<gene>
    <name evidence="1" type="ORF">GCM10025783_27680</name>
</gene>
<dbReference type="InterPro" id="IPR036514">
    <property type="entry name" value="SGNH_hydro_sf"/>
</dbReference>
<proteinExistence type="predicted"/>
<organism evidence="1 2">
    <name type="scientific">Amnibacterium soli</name>
    <dbReference type="NCBI Taxonomy" id="1282736"/>
    <lineage>
        <taxon>Bacteria</taxon>
        <taxon>Bacillati</taxon>
        <taxon>Actinomycetota</taxon>
        <taxon>Actinomycetes</taxon>
        <taxon>Micrococcales</taxon>
        <taxon>Microbacteriaceae</taxon>
        <taxon>Amnibacterium</taxon>
    </lineage>
</organism>
<dbReference type="Gene3D" id="3.40.50.1110">
    <property type="entry name" value="SGNH hydrolase"/>
    <property type="match status" value="1"/>
</dbReference>
<name>A0ABP8ZDA4_9MICO</name>
<dbReference type="EMBL" id="BAABLP010000006">
    <property type="protein sequence ID" value="GAA4753251.1"/>
    <property type="molecule type" value="Genomic_DNA"/>
</dbReference>
<evidence type="ECO:0008006" key="3">
    <source>
        <dbReference type="Google" id="ProtNLM"/>
    </source>
</evidence>
<evidence type="ECO:0000313" key="2">
    <source>
        <dbReference type="Proteomes" id="UP001500121"/>
    </source>
</evidence>
<protein>
    <recommendedName>
        <fullName evidence="3">SGNH hydrolase-type esterase domain-containing protein</fullName>
    </recommendedName>
</protein>
<dbReference type="Proteomes" id="UP001500121">
    <property type="component" value="Unassembled WGS sequence"/>
</dbReference>
<dbReference type="SUPFAM" id="SSF52266">
    <property type="entry name" value="SGNH hydrolase"/>
    <property type="match status" value="1"/>
</dbReference>
<sequence>MRSSGRRVARVLLVALVVIIAVAAAAGAVVKTREDARSAQRSAAQYTPPALTDPTPAARPIVAVVGDDSTSAAAPGVTQAQRWTSRVASTQDVDVQTFASAGASFLVKGADGRTLAAQAARVPTNAAVVIVFGGARDATASSLRVSRAASQTLSAVQARAPRAVIVLVGPVLSGGTDALTVAGLRTNLQNVAGAFQVRFVDPVQQAWLNSTPSSGTRLNAADQQVLAARFGTVVAQALPAD</sequence>
<comment type="caution">
    <text evidence="1">The sequence shown here is derived from an EMBL/GenBank/DDBJ whole genome shotgun (WGS) entry which is preliminary data.</text>
</comment>
<evidence type="ECO:0000313" key="1">
    <source>
        <dbReference type="EMBL" id="GAA4753251.1"/>
    </source>
</evidence>